<dbReference type="InterPro" id="IPR026847">
    <property type="entry name" value="VPS13"/>
</dbReference>
<evidence type="ECO:0000313" key="2">
    <source>
        <dbReference type="EMBL" id="ETO33782.1"/>
    </source>
</evidence>
<accession>X6P824</accession>
<dbReference type="AlphaFoldDB" id="X6P824"/>
<comment type="similarity">
    <text evidence="1">Belongs to the VPS13 family.</text>
</comment>
<proteinExistence type="inferred from homology"/>
<protein>
    <submittedName>
        <fullName evidence="2">Uncharacterized protein</fullName>
    </submittedName>
</protein>
<dbReference type="GO" id="GO:0045053">
    <property type="term" value="P:protein retention in Golgi apparatus"/>
    <property type="evidence" value="ECO:0007669"/>
    <property type="project" value="TreeGrafter"/>
</dbReference>
<name>X6P824_RETFI</name>
<organism evidence="2 3">
    <name type="scientific">Reticulomyxa filosa</name>
    <dbReference type="NCBI Taxonomy" id="46433"/>
    <lineage>
        <taxon>Eukaryota</taxon>
        <taxon>Sar</taxon>
        <taxon>Rhizaria</taxon>
        <taxon>Retaria</taxon>
        <taxon>Foraminifera</taxon>
        <taxon>Monothalamids</taxon>
        <taxon>Reticulomyxidae</taxon>
        <taxon>Reticulomyxa</taxon>
    </lineage>
</organism>
<comment type="caution">
    <text evidence="2">The sequence shown here is derived from an EMBL/GenBank/DDBJ whole genome shotgun (WGS) entry which is preliminary data.</text>
</comment>
<evidence type="ECO:0000313" key="3">
    <source>
        <dbReference type="Proteomes" id="UP000023152"/>
    </source>
</evidence>
<evidence type="ECO:0000256" key="1">
    <source>
        <dbReference type="ARBA" id="ARBA00006545"/>
    </source>
</evidence>
<sequence length="498" mass="56581">NFIPDRAEYVDLYCRKLNAIWSPELNKRETQDLLDLEEQYDRDDIIYFRKCAVALLRRQLRDKPVMLRSAMPKENAGLFSSWFGGRKKKEEIEPVFVSEKEKVQLFFKVGCGEDITYDEAKNEQVPPDFNQIKFEFSLGQILMSLVDEVEERDKAEAKIVDVCLRKATTTTVIRPQNSLAVRLQLQSMILEDFYTKNVLDRRIVSTTESNESQPLMEAEFELGPLDKSADTKLKVLIREYAADVRITLFMRLGGLFHAGAAARSACIRESCNVAIGSDEKILDFFFFFFLCCVPTQNCPVGYLVECPTIRLRADLSKQNSVALVVDLGRLSIKSDLNKLQLQYTSASSDLDISDESNVQTKKTTDKDNGSGSGSGDVKVIDVLRNPSVLATYYDSYVIAVEGVKVYVDKDSDANRLLQPLDLQLNLLSCIFPSQFEFPTMVCTGELREIKLRVSTLNIRSITLLLDALLNMIADEMEVFKQETKRRKELAKKRIASSF</sequence>
<dbReference type="PANTHER" id="PTHR16166">
    <property type="entry name" value="VACUOLAR PROTEIN SORTING-ASSOCIATED PROTEIN VPS13"/>
    <property type="match status" value="1"/>
</dbReference>
<dbReference type="GO" id="GO:0006623">
    <property type="term" value="P:protein targeting to vacuole"/>
    <property type="evidence" value="ECO:0007669"/>
    <property type="project" value="TreeGrafter"/>
</dbReference>
<feature type="non-terminal residue" evidence="2">
    <location>
        <position position="1"/>
    </location>
</feature>
<gene>
    <name evidence="2" type="ORF">RFI_03320</name>
</gene>
<dbReference type="OrthoDB" id="428159at2759"/>
<dbReference type="PANTHER" id="PTHR16166:SF93">
    <property type="entry name" value="INTERMEMBRANE LIPID TRANSFER PROTEIN VPS13"/>
    <property type="match status" value="1"/>
</dbReference>
<reference evidence="2 3" key="1">
    <citation type="journal article" date="2013" name="Curr. Biol.">
        <title>The Genome of the Foraminiferan Reticulomyxa filosa.</title>
        <authorList>
            <person name="Glockner G."/>
            <person name="Hulsmann N."/>
            <person name="Schleicher M."/>
            <person name="Noegel A.A."/>
            <person name="Eichinger L."/>
            <person name="Gallinger C."/>
            <person name="Pawlowski J."/>
            <person name="Sierra R."/>
            <person name="Euteneuer U."/>
            <person name="Pillet L."/>
            <person name="Moustafa A."/>
            <person name="Platzer M."/>
            <person name="Groth M."/>
            <person name="Szafranski K."/>
            <person name="Schliwa M."/>
        </authorList>
    </citation>
    <scope>NUCLEOTIDE SEQUENCE [LARGE SCALE GENOMIC DNA]</scope>
</reference>
<feature type="non-terminal residue" evidence="2">
    <location>
        <position position="498"/>
    </location>
</feature>
<dbReference type="EMBL" id="ASPP01003142">
    <property type="protein sequence ID" value="ETO33782.1"/>
    <property type="molecule type" value="Genomic_DNA"/>
</dbReference>
<keyword evidence="3" id="KW-1185">Reference proteome</keyword>
<dbReference type="Proteomes" id="UP000023152">
    <property type="component" value="Unassembled WGS sequence"/>
</dbReference>